<geneLocation type="plasmid" evidence="4 5">
    <name>1</name>
</geneLocation>
<dbReference type="InterPro" id="IPR050832">
    <property type="entry name" value="Bact_Acetyltransf"/>
</dbReference>
<keyword evidence="4" id="KW-0614">Plasmid</keyword>
<dbReference type="GO" id="GO:0016747">
    <property type="term" value="F:acyltransferase activity, transferring groups other than amino-acyl groups"/>
    <property type="evidence" value="ECO:0007669"/>
    <property type="project" value="InterPro"/>
</dbReference>
<evidence type="ECO:0000313" key="5">
    <source>
        <dbReference type="Proteomes" id="UP000019151"/>
    </source>
</evidence>
<dbReference type="FunCoup" id="W0RNJ0">
    <property type="interactions" value="94"/>
</dbReference>
<dbReference type="CDD" id="cd04301">
    <property type="entry name" value="NAT_SF"/>
    <property type="match status" value="1"/>
</dbReference>
<dbReference type="KEGG" id="gba:J421_4771"/>
<organism evidence="4 5">
    <name type="scientific">Gemmatirosa kalamazoonensis</name>
    <dbReference type="NCBI Taxonomy" id="861299"/>
    <lineage>
        <taxon>Bacteria</taxon>
        <taxon>Pseudomonadati</taxon>
        <taxon>Gemmatimonadota</taxon>
        <taxon>Gemmatimonadia</taxon>
        <taxon>Gemmatimonadales</taxon>
        <taxon>Gemmatimonadaceae</taxon>
        <taxon>Gemmatirosa</taxon>
    </lineage>
</organism>
<dbReference type="Gene3D" id="3.40.630.30">
    <property type="match status" value="1"/>
</dbReference>
<keyword evidence="1 4" id="KW-0808">Transferase</keyword>
<dbReference type="RefSeq" id="WP_104023229.1">
    <property type="nucleotide sequence ID" value="NZ_CP007129.1"/>
</dbReference>
<keyword evidence="5" id="KW-1185">Reference proteome</keyword>
<dbReference type="HOGENOM" id="CLU_013985_18_0_0"/>
<reference evidence="4 5" key="1">
    <citation type="journal article" date="2014" name="Genome Announc.">
        <title>Genome Sequence and Methylome of Soil Bacterium Gemmatirosa kalamazoonensis KBS708T, a Member of the Rarely Cultivated Gemmatimonadetes Phylum.</title>
        <authorList>
            <person name="Debruyn J.M."/>
            <person name="Radosevich M."/>
            <person name="Wommack K.E."/>
            <person name="Polson S.W."/>
            <person name="Hauser L.J."/>
            <person name="Fawaz M.N."/>
            <person name="Korlach J."/>
            <person name="Tsai Y.C."/>
        </authorList>
    </citation>
    <scope>NUCLEOTIDE SEQUENCE [LARGE SCALE GENOMIC DNA]</scope>
    <source>
        <strain evidence="4 5">KBS708</strain>
        <plasmid evidence="5">Plasmid 1</plasmid>
    </source>
</reference>
<dbReference type="AlphaFoldDB" id="W0RNJ0"/>
<dbReference type="InParanoid" id="W0RNJ0"/>
<name>W0RNJ0_9BACT</name>
<evidence type="ECO:0000256" key="2">
    <source>
        <dbReference type="ARBA" id="ARBA00023315"/>
    </source>
</evidence>
<evidence type="ECO:0000259" key="3">
    <source>
        <dbReference type="PROSITE" id="PS51186"/>
    </source>
</evidence>
<dbReference type="OrthoDB" id="7205533at2"/>
<dbReference type="EMBL" id="CP007129">
    <property type="protein sequence ID" value="AHG92306.1"/>
    <property type="molecule type" value="Genomic_DNA"/>
</dbReference>
<feature type="domain" description="N-acetyltransferase" evidence="3">
    <location>
        <begin position="3"/>
        <end position="172"/>
    </location>
</feature>
<dbReference type="InterPro" id="IPR016181">
    <property type="entry name" value="Acyl_CoA_acyltransferase"/>
</dbReference>
<accession>W0RNJ0</accession>
<protein>
    <submittedName>
        <fullName evidence="4">GCN5-related N-acetyltransferase</fullName>
    </submittedName>
</protein>
<sequence>MSISVRPATAADASRLSQLAAATFRETFEGENTPEDMARYLAASFTPERQTAEISDPAGTVLLAEHDAELVGYAHLTSGPAPAAVQGTAPLELKRLYVASAWHGRGVAQALMNAAMDAARARGAETLWLGVWERNPRAAAFYRKHGFERVGEHTFVLGADPQTDWILARPLGATSARRGEG</sequence>
<evidence type="ECO:0000313" key="4">
    <source>
        <dbReference type="EMBL" id="AHG92306.1"/>
    </source>
</evidence>
<dbReference type="Pfam" id="PF00583">
    <property type="entry name" value="Acetyltransf_1"/>
    <property type="match status" value="1"/>
</dbReference>
<dbReference type="PANTHER" id="PTHR43877">
    <property type="entry name" value="AMINOALKYLPHOSPHONATE N-ACETYLTRANSFERASE-RELATED-RELATED"/>
    <property type="match status" value="1"/>
</dbReference>
<keyword evidence="2" id="KW-0012">Acyltransferase</keyword>
<proteinExistence type="predicted"/>
<dbReference type="InterPro" id="IPR000182">
    <property type="entry name" value="GNAT_dom"/>
</dbReference>
<dbReference type="PROSITE" id="PS51186">
    <property type="entry name" value="GNAT"/>
    <property type="match status" value="1"/>
</dbReference>
<dbReference type="Proteomes" id="UP000019151">
    <property type="component" value="Plasmid 1"/>
</dbReference>
<dbReference type="SUPFAM" id="SSF55729">
    <property type="entry name" value="Acyl-CoA N-acyltransferases (Nat)"/>
    <property type="match status" value="1"/>
</dbReference>
<dbReference type="PANTHER" id="PTHR43877:SF1">
    <property type="entry name" value="ACETYLTRANSFERASE"/>
    <property type="match status" value="1"/>
</dbReference>
<gene>
    <name evidence="4" type="ORF">J421_4771</name>
</gene>
<evidence type="ECO:0000256" key="1">
    <source>
        <dbReference type="ARBA" id="ARBA00022679"/>
    </source>
</evidence>